<dbReference type="InterPro" id="IPR052550">
    <property type="entry name" value="Pyrimidine_5'-ntase_YjjG"/>
</dbReference>
<sequence>MKYKVLLFDADDTLFDFKRTEEFALEDALRRIGIDYKRDFHLSHYKEINGKIWKELEEGKIALKKLKTERFRRYFDRLGVEFDHMDFANIYMESLGKGSFLLDNAKEVVEELSRSTRMAIITNGLSKVQDKRIRGSIISHHFEEIIVSEEVDIVKPDPEIFQLTMERINHRDKSSVLMIGDSLVSDIQGGINYGIDTCWYNPNAKENTRGITPTYEVRSLEELKELILNS</sequence>
<name>A0A9W6GKE9_9FUSO</name>
<protein>
    <submittedName>
        <fullName evidence="1">Haloacid dehalogenase</fullName>
    </submittedName>
</protein>
<accession>A0A9W6GKE9</accession>
<organism evidence="1 2">
    <name type="scientific">Propionigenium maris DSM 9537</name>
    <dbReference type="NCBI Taxonomy" id="1123000"/>
    <lineage>
        <taxon>Bacteria</taxon>
        <taxon>Fusobacteriati</taxon>
        <taxon>Fusobacteriota</taxon>
        <taxon>Fusobacteriia</taxon>
        <taxon>Fusobacteriales</taxon>
        <taxon>Fusobacteriaceae</taxon>
        <taxon>Propionigenium</taxon>
    </lineage>
</organism>
<dbReference type="InterPro" id="IPR023198">
    <property type="entry name" value="PGP-like_dom2"/>
</dbReference>
<dbReference type="InterPro" id="IPR023214">
    <property type="entry name" value="HAD_sf"/>
</dbReference>
<evidence type="ECO:0000313" key="2">
    <source>
        <dbReference type="Proteomes" id="UP001144471"/>
    </source>
</evidence>
<dbReference type="CDD" id="cd04305">
    <property type="entry name" value="HAD_Neu5Ac-Pase_like"/>
    <property type="match status" value="1"/>
</dbReference>
<dbReference type="NCBIfam" id="NF006976">
    <property type="entry name" value="PRK09449.1"/>
    <property type="match status" value="1"/>
</dbReference>
<dbReference type="InterPro" id="IPR011951">
    <property type="entry name" value="HAD-SF_hydro_IA_YjjG/PynA"/>
</dbReference>
<dbReference type="InterPro" id="IPR006439">
    <property type="entry name" value="HAD-SF_hydro_IA"/>
</dbReference>
<dbReference type="EMBL" id="BSDY01000010">
    <property type="protein sequence ID" value="GLI56753.1"/>
    <property type="molecule type" value="Genomic_DNA"/>
</dbReference>
<dbReference type="PRINTS" id="PR00413">
    <property type="entry name" value="HADHALOGNASE"/>
</dbReference>
<dbReference type="PANTHER" id="PTHR47478:SF1">
    <property type="entry name" value="PYRIMIDINE 5'-NUCLEOTIDASE YJJG"/>
    <property type="match status" value="1"/>
</dbReference>
<reference evidence="1" key="1">
    <citation type="submission" date="2022-12" db="EMBL/GenBank/DDBJ databases">
        <title>Reference genome sequencing for broad-spectrum identification of bacterial and archaeal isolates by mass spectrometry.</title>
        <authorList>
            <person name="Sekiguchi Y."/>
            <person name="Tourlousse D.M."/>
        </authorList>
    </citation>
    <scope>NUCLEOTIDE SEQUENCE</scope>
    <source>
        <strain evidence="1">10succ1</strain>
    </source>
</reference>
<dbReference type="Proteomes" id="UP001144471">
    <property type="component" value="Unassembled WGS sequence"/>
</dbReference>
<dbReference type="Gene3D" id="3.40.50.1000">
    <property type="entry name" value="HAD superfamily/HAD-like"/>
    <property type="match status" value="1"/>
</dbReference>
<dbReference type="NCBIfam" id="TIGR02254">
    <property type="entry name" value="YjjG_YfnB"/>
    <property type="match status" value="1"/>
</dbReference>
<dbReference type="PANTHER" id="PTHR47478">
    <property type="match status" value="1"/>
</dbReference>
<dbReference type="SFLD" id="SFLDS00003">
    <property type="entry name" value="Haloacid_Dehalogenase"/>
    <property type="match status" value="1"/>
</dbReference>
<gene>
    <name evidence="1" type="ORF">PM10SUCC1_22670</name>
</gene>
<dbReference type="AlphaFoldDB" id="A0A9W6GKE9"/>
<dbReference type="GO" id="GO:0008253">
    <property type="term" value="F:5'-nucleotidase activity"/>
    <property type="evidence" value="ECO:0007669"/>
    <property type="project" value="InterPro"/>
</dbReference>
<comment type="caution">
    <text evidence="1">The sequence shown here is derived from an EMBL/GenBank/DDBJ whole genome shotgun (WGS) entry which is preliminary data.</text>
</comment>
<dbReference type="InterPro" id="IPR036412">
    <property type="entry name" value="HAD-like_sf"/>
</dbReference>
<keyword evidence="2" id="KW-1185">Reference proteome</keyword>
<dbReference type="RefSeq" id="WP_281836093.1">
    <property type="nucleotide sequence ID" value="NZ_BSDY01000010.1"/>
</dbReference>
<dbReference type="SFLD" id="SFLDG01135">
    <property type="entry name" value="C1.5.6:_HAD__Beta-PGM__Phospha"/>
    <property type="match status" value="1"/>
</dbReference>
<dbReference type="Gene3D" id="1.10.150.240">
    <property type="entry name" value="Putative phosphatase, domain 2"/>
    <property type="match status" value="1"/>
</dbReference>
<dbReference type="SFLD" id="SFLDG01129">
    <property type="entry name" value="C1.5:_HAD__Beta-PGM__Phosphata"/>
    <property type="match status" value="1"/>
</dbReference>
<evidence type="ECO:0000313" key="1">
    <source>
        <dbReference type="EMBL" id="GLI56753.1"/>
    </source>
</evidence>
<dbReference type="SUPFAM" id="SSF56784">
    <property type="entry name" value="HAD-like"/>
    <property type="match status" value="1"/>
</dbReference>
<dbReference type="NCBIfam" id="TIGR01549">
    <property type="entry name" value="HAD-SF-IA-v1"/>
    <property type="match status" value="1"/>
</dbReference>
<proteinExistence type="predicted"/>
<dbReference type="Pfam" id="PF00702">
    <property type="entry name" value="Hydrolase"/>
    <property type="match status" value="1"/>
</dbReference>